<dbReference type="AlphaFoldDB" id="A0A9Q8V7V5"/>
<evidence type="ECO:0000313" key="1">
    <source>
        <dbReference type="EMBL" id="UNI14886.1"/>
    </source>
</evidence>
<dbReference type="EMBL" id="CP086354">
    <property type="protein sequence ID" value="UNI14886.1"/>
    <property type="molecule type" value="Genomic_DNA"/>
</dbReference>
<keyword evidence="2" id="KW-1185">Reference proteome</keyword>
<dbReference type="GeneID" id="72063430"/>
<accession>A0A9Q8V7V5</accession>
<protein>
    <submittedName>
        <fullName evidence="1">Uncharacterized protein</fullName>
    </submittedName>
</protein>
<dbReference type="RefSeq" id="XP_047838367.1">
    <property type="nucleotide sequence ID" value="XM_047982403.1"/>
</dbReference>
<dbReference type="Proteomes" id="UP000829364">
    <property type="component" value="Chromosome 1"/>
</dbReference>
<name>A0A9Q8V7V5_9HYPO</name>
<dbReference type="KEGG" id="ptkz:JDV02_001467"/>
<gene>
    <name evidence="1" type="ORF">JDV02_001467</name>
</gene>
<evidence type="ECO:0000313" key="2">
    <source>
        <dbReference type="Proteomes" id="UP000829364"/>
    </source>
</evidence>
<organism evidence="1 2">
    <name type="scientific">Purpureocillium takamizusanense</name>
    <dbReference type="NCBI Taxonomy" id="2060973"/>
    <lineage>
        <taxon>Eukaryota</taxon>
        <taxon>Fungi</taxon>
        <taxon>Dikarya</taxon>
        <taxon>Ascomycota</taxon>
        <taxon>Pezizomycotina</taxon>
        <taxon>Sordariomycetes</taxon>
        <taxon>Hypocreomycetidae</taxon>
        <taxon>Hypocreales</taxon>
        <taxon>Ophiocordycipitaceae</taxon>
        <taxon>Purpureocillium</taxon>
    </lineage>
</organism>
<sequence length="136" mass="14131">MLTSLVFCGGHSSPRNGVCLLSVIEGITNRQPGDHKLTTSREALARSSHAVVVAASHHAGSAPVTICLGRRVDCPSASHFSLARETCGGTALPRSIAAHAPSRGRRLAVALLGRLQADHAAAAYGPLPPKFGWLSH</sequence>
<reference evidence="1" key="1">
    <citation type="submission" date="2021-11" db="EMBL/GenBank/DDBJ databases">
        <title>Purpureocillium_takamizusanense_genome.</title>
        <authorList>
            <person name="Nguyen N.-H."/>
        </authorList>
    </citation>
    <scope>NUCLEOTIDE SEQUENCE</scope>
    <source>
        <strain evidence="1">PT3</strain>
    </source>
</reference>
<proteinExistence type="predicted"/>